<accession>J7HIG5</accession>
<evidence type="ECO:0000313" key="3">
    <source>
        <dbReference type="EMBL" id="AFP99238.1"/>
    </source>
</evidence>
<protein>
    <submittedName>
        <fullName evidence="3">30 kDa phlebotomine family</fullName>
    </submittedName>
</protein>
<organism evidence="3">
    <name type="scientific">Nyssomyia intermedia</name>
    <dbReference type="NCBI Taxonomy" id="182990"/>
    <lineage>
        <taxon>Eukaryota</taxon>
        <taxon>Metazoa</taxon>
        <taxon>Ecdysozoa</taxon>
        <taxon>Arthropoda</taxon>
        <taxon>Hexapoda</taxon>
        <taxon>Insecta</taxon>
        <taxon>Pterygota</taxon>
        <taxon>Neoptera</taxon>
        <taxon>Endopterygota</taxon>
        <taxon>Diptera</taxon>
        <taxon>Nematocera</taxon>
        <taxon>Psychodoidea</taxon>
        <taxon>Psychodidae</taxon>
        <taxon>Nyssomyia</taxon>
    </lineage>
</organism>
<evidence type="ECO:0000256" key="1">
    <source>
        <dbReference type="SAM" id="MobiDB-lite"/>
    </source>
</evidence>
<feature type="chain" id="PRO_5003793128" evidence="2">
    <location>
        <begin position="18"/>
        <end position="233"/>
    </location>
</feature>
<feature type="signal peptide" evidence="2">
    <location>
        <begin position="1"/>
        <end position="17"/>
    </location>
</feature>
<feature type="compositionally biased region" description="Gly residues" evidence="1">
    <location>
        <begin position="67"/>
        <end position="87"/>
    </location>
</feature>
<feature type="compositionally biased region" description="Basic and acidic residues" evidence="1">
    <location>
        <begin position="53"/>
        <end position="66"/>
    </location>
</feature>
<reference evidence="3" key="1">
    <citation type="submission" date="2012-08" db="EMBL/GenBank/DDBJ databases">
        <title>Functional transcriptomics of wild caught Lutzomyia intermedia salivary glands: Identification of a protective salivary protein against Leishmania braziliensis infection.</title>
        <authorList>
            <person name="de Moura T.R."/>
            <person name="Oliveira F."/>
            <person name="Carneiro M.W."/>
            <person name="Miranda J.C."/>
            <person name="Clarencio J."/>
            <person name="Barral-Netto M."/>
            <person name="Barral A."/>
            <person name="Brodskyn C."/>
            <person name="Ribeiro J.M.C."/>
            <person name="Valenzuela J.G."/>
            <person name="de Oliveira C.I."/>
        </authorList>
    </citation>
    <scope>NUCLEOTIDE SEQUENCE</scope>
    <source>
        <tissue evidence="3">Salivary gland</tissue>
    </source>
</reference>
<proteinExistence type="evidence at transcript level"/>
<dbReference type="AlphaFoldDB" id="J7HIG5"/>
<keyword evidence="2" id="KW-0732">Signal</keyword>
<name>J7HIG5_9DIPT</name>
<sequence>MIKEIIVVALALTFVNCAKVIPIKQQGKNFPVPQANPANSDDYFDDQFYPDINDEKIGEAPRDNRGKTGGGGTGASSGGRQGGARPGKGGKRPGQGSRRPGGTRPGQGGIATQGDTSSVGQRKPQKGGRGNGQGLKAKYANTPVKSIFKSPHFNDAGITPTVKYFKTKNKEHIMARGGANDEFVLEILEGDTSGLRMSVETVGSESRAVLKNPNEKSIVGRVKTYKDGYRRSG</sequence>
<dbReference type="EMBL" id="KA660060">
    <property type="protein sequence ID" value="AFP99238.1"/>
    <property type="molecule type" value="mRNA"/>
</dbReference>
<feature type="region of interest" description="Disordered" evidence="1">
    <location>
        <begin position="28"/>
        <end position="136"/>
    </location>
</feature>
<evidence type="ECO:0000256" key="2">
    <source>
        <dbReference type="SAM" id="SignalP"/>
    </source>
</evidence>